<feature type="transmembrane region" description="Helical" evidence="11">
    <location>
        <begin position="255"/>
        <end position="274"/>
    </location>
</feature>
<evidence type="ECO:0000256" key="5">
    <source>
        <dbReference type="ARBA" id="ARBA00023015"/>
    </source>
</evidence>
<dbReference type="PROSITE" id="PS51843">
    <property type="entry name" value="NR_LBD"/>
    <property type="match status" value="1"/>
</dbReference>
<keyword evidence="3 11" id="KW-0812">Transmembrane</keyword>
<evidence type="ECO:0000256" key="8">
    <source>
        <dbReference type="ARBA" id="ARBA00023170"/>
    </source>
</evidence>
<protein>
    <recommendedName>
        <fullName evidence="12">NR LBD domain-containing protein</fullName>
    </recommendedName>
</protein>
<dbReference type="PANTHER" id="PTHR11923">
    <property type="entry name" value="SCAVENGER RECEPTOR CLASS B TYPE-1 SR-B1"/>
    <property type="match status" value="1"/>
</dbReference>
<proteinExistence type="inferred from homology"/>
<evidence type="ECO:0000256" key="9">
    <source>
        <dbReference type="ARBA" id="ARBA00023180"/>
    </source>
</evidence>
<dbReference type="EMBL" id="JAPWDV010000001">
    <property type="protein sequence ID" value="KAJ6221778.1"/>
    <property type="molecule type" value="Genomic_DNA"/>
</dbReference>
<keyword evidence="8" id="KW-0675">Receptor</keyword>
<evidence type="ECO:0000256" key="3">
    <source>
        <dbReference type="ARBA" id="ARBA00022692"/>
    </source>
</evidence>
<evidence type="ECO:0000313" key="13">
    <source>
        <dbReference type="EMBL" id="KAJ6221778.1"/>
    </source>
</evidence>
<keyword evidence="5" id="KW-0805">Transcription regulation</keyword>
<reference evidence="13" key="1">
    <citation type="submission" date="2022-12" db="EMBL/GenBank/DDBJ databases">
        <title>Genome assemblies of Blomia tropicalis.</title>
        <authorList>
            <person name="Cui Y."/>
        </authorList>
    </citation>
    <scope>NUCLEOTIDE SEQUENCE</scope>
    <source>
        <tissue evidence="13">Adult mites</tissue>
    </source>
</reference>
<feature type="transmembrane region" description="Helical" evidence="11">
    <location>
        <begin position="168"/>
        <end position="188"/>
    </location>
</feature>
<feature type="transmembrane region" description="Helical" evidence="11">
    <location>
        <begin position="307"/>
        <end position="328"/>
    </location>
</feature>
<evidence type="ECO:0000256" key="11">
    <source>
        <dbReference type="SAM" id="Phobius"/>
    </source>
</evidence>
<feature type="transmembrane region" description="Helical" evidence="11">
    <location>
        <begin position="101"/>
        <end position="119"/>
    </location>
</feature>
<feature type="domain" description="NR LBD" evidence="12">
    <location>
        <begin position="845"/>
        <end position="1080"/>
    </location>
</feature>
<feature type="transmembrane region" description="Helical" evidence="11">
    <location>
        <begin position="212"/>
        <end position="234"/>
    </location>
</feature>
<comment type="similarity">
    <text evidence="2">Belongs to the CD36 family.</text>
</comment>
<gene>
    <name evidence="13" type="ORF">RDWZM_000323</name>
</gene>
<dbReference type="SUPFAM" id="SSF48508">
    <property type="entry name" value="Nuclear receptor ligand-binding domain"/>
    <property type="match status" value="1"/>
</dbReference>
<dbReference type="GO" id="GO:0005737">
    <property type="term" value="C:cytoplasm"/>
    <property type="evidence" value="ECO:0007669"/>
    <property type="project" value="TreeGrafter"/>
</dbReference>
<keyword evidence="6 11" id="KW-0472">Membrane</keyword>
<dbReference type="PRINTS" id="PR01609">
    <property type="entry name" value="CD36FAMILY"/>
</dbReference>
<keyword evidence="14" id="KW-1185">Reference proteome</keyword>
<keyword evidence="7" id="KW-0804">Transcription</keyword>
<evidence type="ECO:0000259" key="12">
    <source>
        <dbReference type="PROSITE" id="PS51843"/>
    </source>
</evidence>
<dbReference type="AlphaFoldDB" id="A0A9Q0M8K0"/>
<dbReference type="GO" id="GO:0005044">
    <property type="term" value="F:scavenger receptor activity"/>
    <property type="evidence" value="ECO:0007669"/>
    <property type="project" value="TreeGrafter"/>
</dbReference>
<dbReference type="Pfam" id="PF00104">
    <property type="entry name" value="Hormone_recep"/>
    <property type="match status" value="1"/>
</dbReference>
<dbReference type="InterPro" id="IPR000536">
    <property type="entry name" value="Nucl_hrmn_rcpt_lig-bd"/>
</dbReference>
<evidence type="ECO:0000256" key="6">
    <source>
        <dbReference type="ARBA" id="ARBA00023136"/>
    </source>
</evidence>
<feature type="region of interest" description="Disordered" evidence="10">
    <location>
        <begin position="758"/>
        <end position="779"/>
    </location>
</feature>
<name>A0A9Q0M8K0_BLOTA</name>
<keyword evidence="9" id="KW-0325">Glycoprotein</keyword>
<comment type="subcellular location">
    <subcellularLocation>
        <location evidence="1">Membrane</location>
    </subcellularLocation>
</comment>
<evidence type="ECO:0000256" key="7">
    <source>
        <dbReference type="ARBA" id="ARBA00023163"/>
    </source>
</evidence>
<dbReference type="Pfam" id="PF01130">
    <property type="entry name" value="CD36"/>
    <property type="match status" value="1"/>
</dbReference>
<evidence type="ECO:0000313" key="14">
    <source>
        <dbReference type="Proteomes" id="UP001142055"/>
    </source>
</evidence>
<dbReference type="InterPro" id="IPR002159">
    <property type="entry name" value="CD36_fam"/>
</dbReference>
<dbReference type="Gene3D" id="1.10.565.10">
    <property type="entry name" value="Retinoid X Receptor"/>
    <property type="match status" value="1"/>
</dbReference>
<evidence type="ECO:0000256" key="10">
    <source>
        <dbReference type="SAM" id="MobiDB-lite"/>
    </source>
</evidence>
<evidence type="ECO:0000256" key="2">
    <source>
        <dbReference type="ARBA" id="ARBA00010532"/>
    </source>
</evidence>
<accession>A0A9Q0M8K0</accession>
<organism evidence="13 14">
    <name type="scientific">Blomia tropicalis</name>
    <name type="common">Mite</name>
    <dbReference type="NCBI Taxonomy" id="40697"/>
    <lineage>
        <taxon>Eukaryota</taxon>
        <taxon>Metazoa</taxon>
        <taxon>Ecdysozoa</taxon>
        <taxon>Arthropoda</taxon>
        <taxon>Chelicerata</taxon>
        <taxon>Arachnida</taxon>
        <taxon>Acari</taxon>
        <taxon>Acariformes</taxon>
        <taxon>Sarcoptiformes</taxon>
        <taxon>Astigmata</taxon>
        <taxon>Glycyphagoidea</taxon>
        <taxon>Echimyopodidae</taxon>
        <taxon>Blomia</taxon>
    </lineage>
</organism>
<dbReference type="InterPro" id="IPR035500">
    <property type="entry name" value="NHR-like_dom_sf"/>
</dbReference>
<evidence type="ECO:0000256" key="1">
    <source>
        <dbReference type="ARBA" id="ARBA00004370"/>
    </source>
</evidence>
<keyword evidence="4 11" id="KW-1133">Transmembrane helix</keyword>
<sequence length="1080" mass="125418">MELNEFRPYKLNSIASAFDIHLRQLLHLLHRMKFTENEYVNRKVQFNRNTIGSLIRKLIISWATILSLNFTYLPKSYPIFNGFNMVFEETLGIKNINPFKVALQITFIIIEYISLYSLWTQIRYRNTKLECVFNLRANTDRQVSQTSQQIFIQYFCRYSYLAGLCNKVAALGLAAFGFRMIYFTFHLYQSGHINELQLIISIYYSFILPQKFFNVMFIIFSLLVGLFFIVKIFHNQMIICLIFAKSFSTLQKEHLFFKLFNSYIILHRNIVNYNRTVKEYIFAIDFGSKFLSTLLVIHVLKERQKTFFIVFLMICYLSAYIYDMFIHFRLAFFQIKNQIIYKNLVNYVGNQQLKRIKLYNVTTVLVGNEKQCQAINYQLKLKPDGLVTNVWRVQPLPANTCWYIFGINNPEEVLKGAKPYMMEYGPFCYFEYRSRKILEWTHNTVRYMETYRFTFNEPKSASLDTKIQVLNYPIITTVMMVKALLESYYLKFAGPLAFNAVAMALKASGEQLVEQRTAGELLDGRKVKLVEYLDYMLTPLKSIGVPIPMFGLGPYKLNNASFGFVSQRLFTEFGPFEVYTRTEDGHTFGEIFKLHESTKLQQNVAAIAIATATTTIITTTTSAENGIDFNQNHFGCDGDDYKHHHDIKLMHVAIIGDYISLEYDYKSKESNTRSSKQFEFDQFINGRTIDIVQYNHDNGTSNYHALNVAKSSSFFESLESSSTPLVTASNAYGTSSQAQPSKPIPKVSAITKLLNSDYSPPSSPTTCHNNRSKSDNLPTQSKINSCLGDISDKVYQQLIEFEFNHESILRKFQTDIKSANESSTSPIGMMNKSSLNAIEKHRIDELENVLSPLQFCLSSTCERRAILKRDIHKSFFNRKPTVSVDFQRQTLLATTEQSINLLIELTKKLESFSELNSADQMTLLRTSVMEIMLMRSILILPRRLKERINKLKRCLSDNESNTICDTNVMNNETILNETSLPKLDVKSEHMEPCTNHRHDFDQIDSHLHCRFEEMINMSPESSRDSDHDDNQTSIENKLAADYAKLFRTHYIRLARSIDKDWYEDKTIFYLVNKQFKLNID</sequence>
<dbReference type="PANTHER" id="PTHR11923:SF51">
    <property type="entry name" value="LYSOSOME MEMBRANE PROTEIN 2"/>
    <property type="match status" value="1"/>
</dbReference>
<comment type="caution">
    <text evidence="13">The sequence shown here is derived from an EMBL/GenBank/DDBJ whole genome shotgun (WGS) entry which is preliminary data.</text>
</comment>
<dbReference type="GO" id="GO:0016020">
    <property type="term" value="C:membrane"/>
    <property type="evidence" value="ECO:0007669"/>
    <property type="project" value="UniProtKB-SubCell"/>
</dbReference>
<evidence type="ECO:0000256" key="4">
    <source>
        <dbReference type="ARBA" id="ARBA00022989"/>
    </source>
</evidence>
<dbReference type="Proteomes" id="UP001142055">
    <property type="component" value="Chromosome 1"/>
</dbReference>
<feature type="transmembrane region" description="Helical" evidence="11">
    <location>
        <begin position="280"/>
        <end position="300"/>
    </location>
</feature>
<feature type="transmembrane region" description="Helical" evidence="11">
    <location>
        <begin position="54"/>
        <end position="73"/>
    </location>
</feature>